<proteinExistence type="predicted"/>
<dbReference type="HOGENOM" id="CLU_3094345_0_0_9"/>
<evidence type="ECO:0000313" key="3">
    <source>
        <dbReference type="Proteomes" id="UP000019050"/>
    </source>
</evidence>
<organism evidence="2 3">
    <name type="scientific">Abiotrophia defectiva ATCC 49176</name>
    <dbReference type="NCBI Taxonomy" id="592010"/>
    <lineage>
        <taxon>Bacteria</taxon>
        <taxon>Bacillati</taxon>
        <taxon>Bacillota</taxon>
        <taxon>Bacilli</taxon>
        <taxon>Lactobacillales</taxon>
        <taxon>Aerococcaceae</taxon>
        <taxon>Abiotrophia</taxon>
    </lineage>
</organism>
<gene>
    <name evidence="2" type="ORF">GCWU000182_001841</name>
</gene>
<sequence length="51" mass="5753">MAPFPWFPTQLVVHSQKWTTSSQPSTRFGSISKLPSPFPHTKKQGSCFPAY</sequence>
<dbReference type="Proteomes" id="UP000019050">
    <property type="component" value="Unassembled WGS sequence"/>
</dbReference>
<name>W1Q1M5_ABIDE</name>
<keyword evidence="3" id="KW-1185">Reference proteome</keyword>
<evidence type="ECO:0000313" key="2">
    <source>
        <dbReference type="EMBL" id="ESK64908.1"/>
    </source>
</evidence>
<accession>W1Q1M5</accession>
<reference evidence="2" key="1">
    <citation type="submission" date="2013-06" db="EMBL/GenBank/DDBJ databases">
        <authorList>
            <person name="Weinstock G."/>
            <person name="Sodergren E."/>
            <person name="Clifton S."/>
            <person name="Fulton L."/>
            <person name="Fulton B."/>
            <person name="Courtney L."/>
            <person name="Fronick C."/>
            <person name="Harrison M."/>
            <person name="Strong C."/>
            <person name="Farmer C."/>
            <person name="Delahaunty K."/>
            <person name="Markovic C."/>
            <person name="Hall O."/>
            <person name="Minx P."/>
            <person name="Tomlinson C."/>
            <person name="Mitreva M."/>
            <person name="Nelson J."/>
            <person name="Hou S."/>
            <person name="Wollam A."/>
            <person name="Pepin K.H."/>
            <person name="Johnson M."/>
            <person name="Bhonagiri V."/>
            <person name="Nash W.E."/>
            <person name="Warren W."/>
            <person name="Chinwalla A."/>
            <person name="Mardis E.R."/>
            <person name="Wilson R.K."/>
        </authorList>
    </citation>
    <scope>NUCLEOTIDE SEQUENCE [LARGE SCALE GENOMIC DNA]</scope>
    <source>
        <strain evidence="2">ATCC 49176</strain>
    </source>
</reference>
<dbReference type="EMBL" id="ACIN03000016">
    <property type="protein sequence ID" value="ESK64908.1"/>
    <property type="molecule type" value="Genomic_DNA"/>
</dbReference>
<feature type="region of interest" description="Disordered" evidence="1">
    <location>
        <begin position="21"/>
        <end position="51"/>
    </location>
</feature>
<protein>
    <submittedName>
        <fullName evidence="2">Uncharacterized protein</fullName>
    </submittedName>
</protein>
<evidence type="ECO:0000256" key="1">
    <source>
        <dbReference type="SAM" id="MobiDB-lite"/>
    </source>
</evidence>
<comment type="caution">
    <text evidence="2">The sequence shown here is derived from an EMBL/GenBank/DDBJ whole genome shotgun (WGS) entry which is preliminary data.</text>
</comment>
<dbReference type="AlphaFoldDB" id="W1Q1M5"/>